<dbReference type="EMBL" id="MT141194">
    <property type="protein sequence ID" value="QJA56005.1"/>
    <property type="molecule type" value="Genomic_DNA"/>
</dbReference>
<name>A0A6M3IF16_9ZZZZ</name>
<accession>A0A6M3IF16</accession>
<gene>
    <name evidence="1" type="ORF">MM415B01944_0010</name>
</gene>
<organism evidence="1">
    <name type="scientific">viral metagenome</name>
    <dbReference type="NCBI Taxonomy" id="1070528"/>
    <lineage>
        <taxon>unclassified sequences</taxon>
        <taxon>metagenomes</taxon>
        <taxon>organismal metagenomes</taxon>
    </lineage>
</organism>
<reference evidence="1" key="1">
    <citation type="submission" date="2020-03" db="EMBL/GenBank/DDBJ databases">
        <title>The deep terrestrial virosphere.</title>
        <authorList>
            <person name="Holmfeldt K."/>
            <person name="Nilsson E."/>
            <person name="Simone D."/>
            <person name="Lopez-Fernandez M."/>
            <person name="Wu X."/>
            <person name="de Brujin I."/>
            <person name="Lundin D."/>
            <person name="Andersson A."/>
            <person name="Bertilsson S."/>
            <person name="Dopson M."/>
        </authorList>
    </citation>
    <scope>NUCLEOTIDE SEQUENCE</scope>
    <source>
        <strain evidence="1">MM415B01944</strain>
    </source>
</reference>
<dbReference type="AlphaFoldDB" id="A0A6M3IF16"/>
<proteinExistence type="predicted"/>
<sequence length="163" mass="16919">MATIKSSAVLSGNAPDRMNGQVQVAWGHWDFTTDGGGAVDDVIQMVPIPKGARIIDILVEWPAGFDGSATFDVGDGGNDDRFMAAISNATNAGRLSLFGGFSNAAEIDEAINVSGLGYLYTADDTIDIVTEGGAAAAGDYFDMCVLYTVEGGFDDDEGDYNGA</sequence>
<evidence type="ECO:0000313" key="1">
    <source>
        <dbReference type="EMBL" id="QJA56005.1"/>
    </source>
</evidence>
<protein>
    <submittedName>
        <fullName evidence="1">Putative structural protein</fullName>
    </submittedName>
</protein>